<accession>A0ABT0QID4</accession>
<keyword evidence="2" id="KW-1185">Reference proteome</keyword>
<dbReference type="InterPro" id="IPR011008">
    <property type="entry name" value="Dimeric_a/b-barrel"/>
</dbReference>
<dbReference type="InterPro" id="IPR014910">
    <property type="entry name" value="YdhR"/>
</dbReference>
<dbReference type="EMBL" id="JAMFLZ010000010">
    <property type="protein sequence ID" value="MCL6296630.1"/>
    <property type="molecule type" value="Genomic_DNA"/>
</dbReference>
<proteinExistence type="predicted"/>
<name>A0ABT0QID4_9FLAO</name>
<reference evidence="1" key="1">
    <citation type="submission" date="2022-05" db="EMBL/GenBank/DDBJ databases">
        <authorList>
            <person name="Park J.-S."/>
        </authorList>
    </citation>
    <scope>NUCLEOTIDE SEQUENCE</scope>
    <source>
        <strain evidence="1">2012CJ34-3</strain>
    </source>
</reference>
<dbReference type="Gene3D" id="3.30.70.100">
    <property type="match status" value="1"/>
</dbReference>
<gene>
    <name evidence="1" type="ORF">M3P09_16605</name>
</gene>
<comment type="caution">
    <text evidence="1">The sequence shown here is derived from an EMBL/GenBank/DDBJ whole genome shotgun (WGS) entry which is preliminary data.</text>
</comment>
<sequence>MILQIIKLKSSLPEKELLIRAKERQPQFEAIPGLLQKYYVKTGQPDQYGGIYIWDSQESLNAYRESDLAKSIPEAYEIIEAPDIEIMDILFQLRNK</sequence>
<dbReference type="RefSeq" id="WP_249973974.1">
    <property type="nucleotide sequence ID" value="NZ_JAMFLZ010000010.1"/>
</dbReference>
<dbReference type="SUPFAM" id="SSF54909">
    <property type="entry name" value="Dimeric alpha+beta barrel"/>
    <property type="match status" value="1"/>
</dbReference>
<organism evidence="1 2">
    <name type="scientific">Jejuia spongiicola</name>
    <dbReference type="NCBI Taxonomy" id="2942207"/>
    <lineage>
        <taxon>Bacteria</taxon>
        <taxon>Pseudomonadati</taxon>
        <taxon>Bacteroidota</taxon>
        <taxon>Flavobacteriia</taxon>
        <taxon>Flavobacteriales</taxon>
        <taxon>Flavobacteriaceae</taxon>
        <taxon>Jejuia</taxon>
    </lineage>
</organism>
<evidence type="ECO:0000313" key="1">
    <source>
        <dbReference type="EMBL" id="MCL6296630.1"/>
    </source>
</evidence>
<dbReference type="Pfam" id="PF08803">
    <property type="entry name" value="ydhR"/>
    <property type="match status" value="1"/>
</dbReference>
<dbReference type="Proteomes" id="UP001165381">
    <property type="component" value="Unassembled WGS sequence"/>
</dbReference>
<protein>
    <submittedName>
        <fullName evidence="1">YdhR family protein</fullName>
    </submittedName>
</protein>
<evidence type="ECO:0000313" key="2">
    <source>
        <dbReference type="Proteomes" id="UP001165381"/>
    </source>
</evidence>